<dbReference type="Proteomes" id="UP000235786">
    <property type="component" value="Unassembled WGS sequence"/>
</dbReference>
<comment type="similarity">
    <text evidence="1">Belongs to the short-chain dehydrogenases/reductases (SDR) family.</text>
</comment>
<keyword evidence="4" id="KW-1185">Reference proteome</keyword>
<evidence type="ECO:0000313" key="4">
    <source>
        <dbReference type="Proteomes" id="UP000235786"/>
    </source>
</evidence>
<proteinExistence type="inferred from homology"/>
<name>A0A2J6RYN0_HYAVF</name>
<gene>
    <name evidence="3" type="ORF">L207DRAFT_455766</name>
</gene>
<dbReference type="InterPro" id="IPR002347">
    <property type="entry name" value="SDR_fam"/>
</dbReference>
<accession>A0A2J6RYN0</accession>
<dbReference type="EMBL" id="KZ613942">
    <property type="protein sequence ID" value="PMD43617.1"/>
    <property type="molecule type" value="Genomic_DNA"/>
</dbReference>
<dbReference type="PRINTS" id="PR00081">
    <property type="entry name" value="GDHRDH"/>
</dbReference>
<sequence length="285" mass="30904">MAFPSPVKTFHDDTYPSINPTLPQLTTRGKNIVISGGGSGIGQETVRSFAKSGARSISILGRTPRSLLQTQETISKAYPNTKIYTYIADITEKSTLDTAFQAIKSAVGSIDILIANAGYMPDLHSIAASDPEDWWQGFEINVKGAFNLLSAFVPFASKNASIINVSTAVTQMPYVPGGSGYAISKLAGTRVFDYAAHEYPELFVLNVHPGVIETAMDAKTVAAGIHFPHDTIALPADFVVWAVSPEARFLRGKMVWANWDVEELKAMEKELVGTEKFTFGLLGWP</sequence>
<dbReference type="PANTHER" id="PTHR42901">
    <property type="entry name" value="ALCOHOL DEHYDROGENASE"/>
    <property type="match status" value="1"/>
</dbReference>
<reference evidence="3 4" key="1">
    <citation type="submission" date="2016-04" db="EMBL/GenBank/DDBJ databases">
        <title>A degradative enzymes factory behind the ericoid mycorrhizal symbiosis.</title>
        <authorList>
            <consortium name="DOE Joint Genome Institute"/>
            <person name="Martino E."/>
            <person name="Morin E."/>
            <person name="Grelet G."/>
            <person name="Kuo A."/>
            <person name="Kohler A."/>
            <person name="Daghino S."/>
            <person name="Barry K."/>
            <person name="Choi C."/>
            <person name="Cichocki N."/>
            <person name="Clum A."/>
            <person name="Copeland A."/>
            <person name="Hainaut M."/>
            <person name="Haridas S."/>
            <person name="Labutti K."/>
            <person name="Lindquist E."/>
            <person name="Lipzen A."/>
            <person name="Khouja H.-R."/>
            <person name="Murat C."/>
            <person name="Ohm R."/>
            <person name="Olson A."/>
            <person name="Spatafora J."/>
            <person name="Veneault-Fourrey C."/>
            <person name="Henrissat B."/>
            <person name="Grigoriev I."/>
            <person name="Martin F."/>
            <person name="Perotto S."/>
        </authorList>
    </citation>
    <scope>NUCLEOTIDE SEQUENCE [LARGE SCALE GENOMIC DNA]</scope>
    <source>
        <strain evidence="3 4">F</strain>
    </source>
</reference>
<evidence type="ECO:0000313" key="3">
    <source>
        <dbReference type="EMBL" id="PMD43617.1"/>
    </source>
</evidence>
<protein>
    <submittedName>
        <fullName evidence="3">NAD(P)-binding protein</fullName>
    </submittedName>
</protein>
<dbReference type="SUPFAM" id="SSF51735">
    <property type="entry name" value="NAD(P)-binding Rossmann-fold domains"/>
    <property type="match status" value="1"/>
</dbReference>
<dbReference type="AlphaFoldDB" id="A0A2J6RYN0"/>
<dbReference type="OrthoDB" id="1933717at2759"/>
<dbReference type="GO" id="GO:0016491">
    <property type="term" value="F:oxidoreductase activity"/>
    <property type="evidence" value="ECO:0007669"/>
    <property type="project" value="UniProtKB-KW"/>
</dbReference>
<dbReference type="InterPro" id="IPR036291">
    <property type="entry name" value="NAD(P)-bd_dom_sf"/>
</dbReference>
<keyword evidence="2" id="KW-0560">Oxidoreductase</keyword>
<organism evidence="3 4">
    <name type="scientific">Hyaloscypha variabilis (strain UAMH 11265 / GT02V1 / F)</name>
    <name type="common">Meliniomyces variabilis</name>
    <dbReference type="NCBI Taxonomy" id="1149755"/>
    <lineage>
        <taxon>Eukaryota</taxon>
        <taxon>Fungi</taxon>
        <taxon>Dikarya</taxon>
        <taxon>Ascomycota</taxon>
        <taxon>Pezizomycotina</taxon>
        <taxon>Leotiomycetes</taxon>
        <taxon>Helotiales</taxon>
        <taxon>Hyaloscyphaceae</taxon>
        <taxon>Hyaloscypha</taxon>
        <taxon>Hyaloscypha variabilis</taxon>
    </lineage>
</organism>
<dbReference type="Pfam" id="PF00106">
    <property type="entry name" value="adh_short"/>
    <property type="match status" value="1"/>
</dbReference>
<dbReference type="CDD" id="cd05233">
    <property type="entry name" value="SDR_c"/>
    <property type="match status" value="1"/>
</dbReference>
<dbReference type="STRING" id="1149755.A0A2J6RYN0"/>
<evidence type="ECO:0000256" key="1">
    <source>
        <dbReference type="ARBA" id="ARBA00006484"/>
    </source>
</evidence>
<dbReference type="PANTHER" id="PTHR42901:SF1">
    <property type="entry name" value="ALCOHOL DEHYDROGENASE"/>
    <property type="match status" value="1"/>
</dbReference>
<dbReference type="Gene3D" id="3.40.50.720">
    <property type="entry name" value="NAD(P)-binding Rossmann-like Domain"/>
    <property type="match status" value="1"/>
</dbReference>
<evidence type="ECO:0000256" key="2">
    <source>
        <dbReference type="ARBA" id="ARBA00023002"/>
    </source>
</evidence>